<sequence length="155" mass="16331">ISPIHKNRFSTPAGKSSSAVLHKKATSIMHSIISVALKACVFICVIGLYSGVLGLKCPPPGKPELKFAACTRGVGQPGLFSLGLILISPFRTERTASKPGAPNRNDKFDCGDQFVKFPLCCSKVFSAKPDTRKNCVVIPGGKRFKGGGGGGNKKN</sequence>
<keyword evidence="1" id="KW-1133">Transmembrane helix</keyword>
<protein>
    <submittedName>
        <fullName evidence="2">Uncharacterized protein</fullName>
    </submittedName>
</protein>
<dbReference type="VEuPathDB" id="FungiDB:PSHT_11549"/>
<dbReference type="Proteomes" id="UP000238274">
    <property type="component" value="Unassembled WGS sequence"/>
</dbReference>
<reference evidence="3" key="3">
    <citation type="journal article" date="2018" name="Mol. Plant Microbe Interact.">
        <title>Genome sequence resources for the wheat stripe rust pathogen (Puccinia striiformis f. sp. tritici) and the barley stripe rust pathogen (Puccinia striiformis f. sp. hordei).</title>
        <authorList>
            <person name="Xia C."/>
            <person name="Wang M."/>
            <person name="Yin C."/>
            <person name="Cornejo O.E."/>
            <person name="Hulbert S.H."/>
            <person name="Chen X."/>
        </authorList>
    </citation>
    <scope>NUCLEOTIDE SEQUENCE [LARGE SCALE GENOMIC DNA]</scope>
    <source>
        <strain evidence="3">93TX-2</strain>
    </source>
</reference>
<gene>
    <name evidence="2" type="ORF">PSHT_11549</name>
</gene>
<evidence type="ECO:0000313" key="3">
    <source>
        <dbReference type="Proteomes" id="UP000238274"/>
    </source>
</evidence>
<proteinExistence type="predicted"/>
<name>A0A2S4V2L5_9BASI</name>
<feature type="non-terminal residue" evidence="2">
    <location>
        <position position="1"/>
    </location>
</feature>
<evidence type="ECO:0000313" key="2">
    <source>
        <dbReference type="EMBL" id="POW03772.1"/>
    </source>
</evidence>
<reference evidence="3" key="2">
    <citation type="journal article" date="2018" name="BMC Genomics">
        <title>Genomic insights into host adaptation between the wheat stripe rust pathogen (Puccinia striiformis f. sp. tritici) and the barley stripe rust pathogen (Puccinia striiformis f. sp. hordei).</title>
        <authorList>
            <person name="Xia C."/>
            <person name="Wang M."/>
            <person name="Yin C."/>
            <person name="Cornejo O.E."/>
            <person name="Hulbert S.H."/>
            <person name="Chen X."/>
        </authorList>
    </citation>
    <scope>NUCLEOTIDE SEQUENCE [LARGE SCALE GENOMIC DNA]</scope>
    <source>
        <strain evidence="3">93TX-2</strain>
    </source>
</reference>
<dbReference type="AlphaFoldDB" id="A0A2S4V2L5"/>
<accession>A0A2S4V2L5</accession>
<comment type="caution">
    <text evidence="2">The sequence shown here is derived from an EMBL/GenBank/DDBJ whole genome shotgun (WGS) entry which is preliminary data.</text>
</comment>
<reference evidence="2 3" key="1">
    <citation type="submission" date="2017-12" db="EMBL/GenBank/DDBJ databases">
        <title>Gene loss provides genomic basis for host adaptation in cereal stripe rust fungi.</title>
        <authorList>
            <person name="Xia C."/>
        </authorList>
    </citation>
    <scope>NUCLEOTIDE SEQUENCE [LARGE SCALE GENOMIC DNA]</scope>
    <source>
        <strain evidence="2 3">93TX-2</strain>
    </source>
</reference>
<keyword evidence="3" id="KW-1185">Reference proteome</keyword>
<keyword evidence="1" id="KW-0812">Transmembrane</keyword>
<keyword evidence="1" id="KW-0472">Membrane</keyword>
<evidence type="ECO:0000256" key="1">
    <source>
        <dbReference type="SAM" id="Phobius"/>
    </source>
</evidence>
<dbReference type="EMBL" id="PKSM01000193">
    <property type="protein sequence ID" value="POW03772.1"/>
    <property type="molecule type" value="Genomic_DNA"/>
</dbReference>
<dbReference type="VEuPathDB" id="FungiDB:PSTT_07344"/>
<feature type="transmembrane region" description="Helical" evidence="1">
    <location>
        <begin position="32"/>
        <end position="55"/>
    </location>
</feature>
<organism evidence="2 3">
    <name type="scientific">Puccinia striiformis</name>
    <dbReference type="NCBI Taxonomy" id="27350"/>
    <lineage>
        <taxon>Eukaryota</taxon>
        <taxon>Fungi</taxon>
        <taxon>Dikarya</taxon>
        <taxon>Basidiomycota</taxon>
        <taxon>Pucciniomycotina</taxon>
        <taxon>Pucciniomycetes</taxon>
        <taxon>Pucciniales</taxon>
        <taxon>Pucciniaceae</taxon>
        <taxon>Puccinia</taxon>
    </lineage>
</organism>